<keyword evidence="3" id="KW-1185">Reference proteome</keyword>
<feature type="region of interest" description="Disordered" evidence="1">
    <location>
        <begin position="23"/>
        <end position="115"/>
    </location>
</feature>
<evidence type="ECO:0000313" key="2">
    <source>
        <dbReference type="EMBL" id="CAB1435131.1"/>
    </source>
</evidence>
<reference evidence="2" key="1">
    <citation type="submission" date="2020-03" db="EMBL/GenBank/DDBJ databases">
        <authorList>
            <person name="Weist P."/>
        </authorList>
    </citation>
    <scope>NUCLEOTIDE SEQUENCE</scope>
</reference>
<dbReference type="Proteomes" id="UP001153269">
    <property type="component" value="Unassembled WGS sequence"/>
</dbReference>
<gene>
    <name evidence="2" type="ORF">PLEPLA_LOCUS23225</name>
</gene>
<feature type="compositionally biased region" description="Low complexity" evidence="1">
    <location>
        <begin position="98"/>
        <end position="107"/>
    </location>
</feature>
<organism evidence="2 3">
    <name type="scientific">Pleuronectes platessa</name>
    <name type="common">European plaice</name>
    <dbReference type="NCBI Taxonomy" id="8262"/>
    <lineage>
        <taxon>Eukaryota</taxon>
        <taxon>Metazoa</taxon>
        <taxon>Chordata</taxon>
        <taxon>Craniata</taxon>
        <taxon>Vertebrata</taxon>
        <taxon>Euteleostomi</taxon>
        <taxon>Actinopterygii</taxon>
        <taxon>Neopterygii</taxon>
        <taxon>Teleostei</taxon>
        <taxon>Neoteleostei</taxon>
        <taxon>Acanthomorphata</taxon>
        <taxon>Carangaria</taxon>
        <taxon>Pleuronectiformes</taxon>
        <taxon>Pleuronectoidei</taxon>
        <taxon>Pleuronectidae</taxon>
        <taxon>Pleuronectes</taxon>
    </lineage>
</organism>
<protein>
    <submittedName>
        <fullName evidence="2">Uncharacterized protein</fullName>
    </submittedName>
</protein>
<accession>A0A9N7UMI8</accession>
<sequence length="115" mass="12801">MRRIYILGRDWISMNMVSVQEGTDMHPESLPPTAVPGPLQPVPAFRTADRHRPAVQEKESPRTTDAVRHRVRGPPPKKTVEACRTPSLRLRGEEGDGATAPPAAANAQRFNHNYQ</sequence>
<evidence type="ECO:0000313" key="3">
    <source>
        <dbReference type="Proteomes" id="UP001153269"/>
    </source>
</evidence>
<evidence type="ECO:0000256" key="1">
    <source>
        <dbReference type="SAM" id="MobiDB-lite"/>
    </source>
</evidence>
<dbReference type="AlphaFoldDB" id="A0A9N7UMI8"/>
<proteinExistence type="predicted"/>
<feature type="compositionally biased region" description="Basic and acidic residues" evidence="1">
    <location>
        <begin position="47"/>
        <end position="68"/>
    </location>
</feature>
<comment type="caution">
    <text evidence="2">The sequence shown here is derived from an EMBL/GenBank/DDBJ whole genome shotgun (WGS) entry which is preliminary data.</text>
</comment>
<name>A0A9N7UMI8_PLEPL</name>
<dbReference type="EMBL" id="CADEAL010001735">
    <property type="protein sequence ID" value="CAB1435131.1"/>
    <property type="molecule type" value="Genomic_DNA"/>
</dbReference>
<feature type="compositionally biased region" description="Pro residues" evidence="1">
    <location>
        <begin position="29"/>
        <end position="41"/>
    </location>
</feature>